<proteinExistence type="predicted"/>
<organism evidence="2">
    <name type="scientific">hydrothermal vent metagenome</name>
    <dbReference type="NCBI Taxonomy" id="652676"/>
    <lineage>
        <taxon>unclassified sequences</taxon>
        <taxon>metagenomes</taxon>
        <taxon>ecological metagenomes</taxon>
    </lineage>
</organism>
<reference evidence="2" key="1">
    <citation type="submission" date="2018-06" db="EMBL/GenBank/DDBJ databases">
        <authorList>
            <person name="Zhirakovskaya E."/>
        </authorList>
    </citation>
    <scope>NUCLEOTIDE SEQUENCE</scope>
</reference>
<keyword evidence="1" id="KW-0472">Membrane</keyword>
<dbReference type="GO" id="GO:0005886">
    <property type="term" value="C:plasma membrane"/>
    <property type="evidence" value="ECO:0007669"/>
    <property type="project" value="TreeGrafter"/>
</dbReference>
<dbReference type="Pfam" id="PF05359">
    <property type="entry name" value="DUF748"/>
    <property type="match status" value="2"/>
</dbReference>
<evidence type="ECO:0008006" key="3">
    <source>
        <dbReference type="Google" id="ProtNLM"/>
    </source>
</evidence>
<dbReference type="PANTHER" id="PTHR30441:SF8">
    <property type="entry name" value="DUF748 DOMAIN-CONTAINING PROTEIN"/>
    <property type="match status" value="1"/>
</dbReference>
<protein>
    <recommendedName>
        <fullName evidence="3">OmpA-like domain-containing protein</fullName>
    </recommendedName>
</protein>
<dbReference type="InterPro" id="IPR036737">
    <property type="entry name" value="OmpA-like_sf"/>
</dbReference>
<name>A0A3B0ZC11_9ZZZZ</name>
<dbReference type="SUPFAM" id="SSF103088">
    <property type="entry name" value="OmpA-like"/>
    <property type="match status" value="1"/>
</dbReference>
<feature type="transmembrane region" description="Helical" evidence="1">
    <location>
        <begin position="12"/>
        <end position="29"/>
    </location>
</feature>
<gene>
    <name evidence="2" type="ORF">MNBD_GAMMA15-1819</name>
</gene>
<dbReference type="AlphaFoldDB" id="A0A3B0ZC11"/>
<dbReference type="InterPro" id="IPR052894">
    <property type="entry name" value="AsmA-related"/>
</dbReference>
<keyword evidence="1" id="KW-1133">Transmembrane helix</keyword>
<keyword evidence="1" id="KW-0812">Transmembrane</keyword>
<dbReference type="GO" id="GO:0090313">
    <property type="term" value="P:regulation of protein targeting to membrane"/>
    <property type="evidence" value="ECO:0007669"/>
    <property type="project" value="TreeGrafter"/>
</dbReference>
<dbReference type="PANTHER" id="PTHR30441">
    <property type="entry name" value="DUF748 DOMAIN-CONTAINING PROTEIN"/>
    <property type="match status" value="1"/>
</dbReference>
<evidence type="ECO:0000256" key="1">
    <source>
        <dbReference type="SAM" id="Phobius"/>
    </source>
</evidence>
<accession>A0A3B0ZC11</accession>
<evidence type="ECO:0000313" key="2">
    <source>
        <dbReference type="EMBL" id="VAW78924.1"/>
    </source>
</evidence>
<dbReference type="EMBL" id="UOFN01000103">
    <property type="protein sequence ID" value="VAW78924.1"/>
    <property type="molecule type" value="Genomic_DNA"/>
</dbReference>
<sequence>MTSLRPWLRNSLIAAVFIAAFLVGTPFLLQKLFSDWLLQHGGEQVSIRNIDFNPLLGTFRLESLELTRDKKTSLSVEEIRLKIAWLPLLDRQVTVQEIHLSGFSGTIDTRNDRLSIGGIVLPQSTPDEAPESEAVWTAGIRQLSFNNINMVYLDKQLQLNITLDELVLGVLEQWSPDTPAKIRARGSIDGAAFTIKGEISPFASTPRYQTSLSVKQLPLAPFAAFAAPTVTQLAGTLSFEGSLDLALSENGPQYEQRGTLTLEALKVGLDAEHSDEIPMLQLARLEASDMLVTPELVSVGTLHHSGLVLQLHINEQGELDTGKQPAANDAPATEQASTLDIAINKIVIDTDSMIHFSDDSVKPPFKQTIGLRNVVLQQLDTRKPSQQSTLSIDASFGNHGNLKADGWVQPFLDTPGISLKAIARAIGLPPMSSYTQAALGLKLDSGTLDLDLDVKSQAGKLDGQASVKLHQLTLENVESENSLQDKLPVPINMALSTLRDSNNTIELDIPFSGDTSNPEFDVSDAIGKAVADGLSKGAMTYLTLALQPYGAILTVAKYANDSLGQVRLQAVSFSAADASLQTDQHPYLDKVAGLLKKRSSLTVRVCGVGVQKDLPVPASGTSNNAPKDPRAILEALAQQRADLVMTYLVDQAGVSPSQLVHCAPRAEPDDARAEPRTELLL</sequence>
<dbReference type="Gene3D" id="3.30.1330.60">
    <property type="entry name" value="OmpA-like domain"/>
    <property type="match status" value="1"/>
</dbReference>
<dbReference type="InterPro" id="IPR008023">
    <property type="entry name" value="DUF748"/>
</dbReference>